<dbReference type="AlphaFoldDB" id="V7PQ71"/>
<evidence type="ECO:0000313" key="15">
    <source>
        <dbReference type="EMBL" id="ETB60902.1"/>
    </source>
</evidence>
<evidence type="ECO:0000256" key="4">
    <source>
        <dbReference type="ARBA" id="ARBA00012483"/>
    </source>
</evidence>
<feature type="region of interest" description="Disordered" evidence="12">
    <location>
        <begin position="37"/>
        <end position="82"/>
    </location>
</feature>
<keyword evidence="6" id="KW-0479">Metal-binding</keyword>
<dbReference type="Gene3D" id="3.30.40.10">
    <property type="entry name" value="Zinc/RING finger domain, C3HC4 (zinc finger)"/>
    <property type="match status" value="1"/>
</dbReference>
<protein>
    <recommendedName>
        <fullName evidence="4">RING-type E3 ubiquitin transferase</fullName>
        <ecNumber evidence="4">2.3.2.27</ecNumber>
    </recommendedName>
</protein>
<dbReference type="GO" id="GO:0006511">
    <property type="term" value="P:ubiquitin-dependent protein catabolic process"/>
    <property type="evidence" value="ECO:0007669"/>
    <property type="project" value="InterPro"/>
</dbReference>
<sequence>MNETSKEYDSLYDGIYDYDVNDELINTVNNDNLVNLNPQNKSAYPSSNQNKDPNDDQTKIFPKNEKQDEPNLFTDGLSSPNLNDIDIYKNNKTVENIQKEELDIICKDEAPTDKGSLLISKDSINCNPCNSDNNKNSDNNNNNNSDNNNNNSDNNDNEKKLTNNSGHTNDDLNIIKNNHDKIEDIYEKEINNDTKNIEETQDDKLNDLYQSSKELGSSPHELGFIIVEDKCEQIKKNERLLSKESKSGCDTEKKNKNAYEQEQIDKNNINSNKQNECNTNDNKNSSCQNDEKKETTNNNAPQENDCNRSTFECNICFDDVRDPVVTRCGHLFCWFCLSAWIKKNIDCPVCKAEVTKENVIPLYGRGKNSSDHKYSNNEEPRPTPKRKENVRRNNNYSNNLGLRASFGVWANPFSFGMSYTNMSDQSHFYDNRNDNRRPQMDAFHVEAASSCFFFLGFFLSLYILFYSS</sequence>
<dbReference type="OrthoDB" id="10254945at2759"/>
<dbReference type="PROSITE" id="PS50089">
    <property type="entry name" value="ZF_RING_2"/>
    <property type="match status" value="1"/>
</dbReference>
<dbReference type="GO" id="GO:0008270">
    <property type="term" value="F:zinc ion binding"/>
    <property type="evidence" value="ECO:0007669"/>
    <property type="project" value="UniProtKB-KW"/>
</dbReference>
<keyword evidence="16" id="KW-1185">Reference proteome</keyword>
<feature type="compositionally biased region" description="Low complexity" evidence="12">
    <location>
        <begin position="132"/>
        <end position="154"/>
    </location>
</feature>
<evidence type="ECO:0000256" key="11">
    <source>
        <dbReference type="PROSITE-ProRule" id="PRU00175"/>
    </source>
</evidence>
<feature type="compositionally biased region" description="Basic and acidic residues" evidence="12">
    <location>
        <begin position="245"/>
        <end position="265"/>
    </location>
</feature>
<dbReference type="GO" id="GO:0016567">
    <property type="term" value="P:protein ubiquitination"/>
    <property type="evidence" value="ECO:0007669"/>
    <property type="project" value="UniProtKB-UniPathway"/>
</dbReference>
<feature type="domain" description="RING-type" evidence="14">
    <location>
        <begin position="313"/>
        <end position="351"/>
    </location>
</feature>
<evidence type="ECO:0000256" key="7">
    <source>
        <dbReference type="ARBA" id="ARBA00022771"/>
    </source>
</evidence>
<feature type="region of interest" description="Disordered" evidence="12">
    <location>
        <begin position="365"/>
        <end position="393"/>
    </location>
</feature>
<organism evidence="15 16">
    <name type="scientific">Plasmodium yoelii 17X</name>
    <dbReference type="NCBI Taxonomy" id="1323249"/>
    <lineage>
        <taxon>Eukaryota</taxon>
        <taxon>Sar</taxon>
        <taxon>Alveolata</taxon>
        <taxon>Apicomplexa</taxon>
        <taxon>Aconoidasida</taxon>
        <taxon>Haemosporida</taxon>
        <taxon>Plasmodiidae</taxon>
        <taxon>Plasmodium</taxon>
        <taxon>Plasmodium (Vinckeia)</taxon>
    </lineage>
</organism>
<feature type="compositionally biased region" description="Basic and acidic residues" evidence="12">
    <location>
        <begin position="52"/>
        <end position="69"/>
    </location>
</feature>
<dbReference type="InterPro" id="IPR017907">
    <property type="entry name" value="Znf_RING_CS"/>
</dbReference>
<dbReference type="InterPro" id="IPR045103">
    <property type="entry name" value="RNF5/RNF185-like"/>
</dbReference>
<feature type="region of interest" description="Disordered" evidence="12">
    <location>
        <begin position="132"/>
        <end position="174"/>
    </location>
</feature>
<evidence type="ECO:0000256" key="10">
    <source>
        <dbReference type="ARBA" id="ARBA00023136"/>
    </source>
</evidence>
<evidence type="ECO:0000256" key="13">
    <source>
        <dbReference type="SAM" id="Phobius"/>
    </source>
</evidence>
<evidence type="ECO:0000256" key="5">
    <source>
        <dbReference type="ARBA" id="ARBA00022679"/>
    </source>
</evidence>
<accession>V7PQ71</accession>
<dbReference type="SUPFAM" id="SSF57850">
    <property type="entry name" value="RING/U-box"/>
    <property type="match status" value="1"/>
</dbReference>
<name>V7PQ71_PLAYE</name>
<keyword evidence="13" id="KW-0812">Transmembrane</keyword>
<dbReference type="InterPro" id="IPR001841">
    <property type="entry name" value="Znf_RING"/>
</dbReference>
<feature type="compositionally biased region" description="Basic and acidic residues" evidence="12">
    <location>
        <begin position="368"/>
        <end position="391"/>
    </location>
</feature>
<reference evidence="15 16" key="1">
    <citation type="submission" date="2013-11" db="EMBL/GenBank/DDBJ databases">
        <title>The Genome Sequence of Plasmodium yoelii 17X.</title>
        <authorList>
            <consortium name="The Broad Institute Genomics Platform"/>
            <consortium name="The Broad Institute Genome Sequencing Center for Infectious Disease"/>
            <person name="Neafsey D."/>
            <person name="Adams J."/>
            <person name="Walker B."/>
            <person name="Young S.K."/>
            <person name="Zeng Q."/>
            <person name="Gargeya S."/>
            <person name="Fitzgerald M."/>
            <person name="Haas B."/>
            <person name="Abouelleil A."/>
            <person name="Alvarado L."/>
            <person name="Chapman S.B."/>
            <person name="Gainer-Dewar J."/>
            <person name="Goldberg J."/>
            <person name="Griggs A."/>
            <person name="Gujja S."/>
            <person name="Hansen M."/>
            <person name="Howarth C."/>
            <person name="Imamovic A."/>
            <person name="Ireland A."/>
            <person name="Larimer J."/>
            <person name="McCowan C."/>
            <person name="Murphy C."/>
            <person name="Pearson M."/>
            <person name="Poon T.W."/>
            <person name="Priest M."/>
            <person name="Roberts A."/>
            <person name="Saif S."/>
            <person name="Shea T."/>
            <person name="Sykes S."/>
            <person name="Wortman J."/>
            <person name="Nusbaum C."/>
            <person name="Birren B."/>
        </authorList>
    </citation>
    <scope>NUCLEOTIDE SEQUENCE [LARGE SCALE GENOMIC DNA]</scope>
    <source>
        <strain evidence="15 16">17X</strain>
    </source>
</reference>
<evidence type="ECO:0000256" key="6">
    <source>
        <dbReference type="ARBA" id="ARBA00022723"/>
    </source>
</evidence>
<evidence type="ECO:0000256" key="8">
    <source>
        <dbReference type="ARBA" id="ARBA00022786"/>
    </source>
</evidence>
<dbReference type="PANTHER" id="PTHR12313">
    <property type="entry name" value="E3 UBIQUITIN-PROTEIN LIGASE RNF5-RELATED"/>
    <property type="match status" value="1"/>
</dbReference>
<dbReference type="PROSITE" id="PS00518">
    <property type="entry name" value="ZF_RING_1"/>
    <property type="match status" value="1"/>
</dbReference>
<proteinExistence type="predicted"/>
<keyword evidence="5" id="KW-0808">Transferase</keyword>
<dbReference type="Proteomes" id="UP000018538">
    <property type="component" value="Unassembled WGS sequence"/>
</dbReference>
<dbReference type="EMBL" id="KI635738">
    <property type="protein sequence ID" value="ETB60902.1"/>
    <property type="molecule type" value="Genomic_DNA"/>
</dbReference>
<dbReference type="UniPathway" id="UPA00143"/>
<evidence type="ECO:0000313" key="16">
    <source>
        <dbReference type="Proteomes" id="UP000018538"/>
    </source>
</evidence>
<dbReference type="SMART" id="SM00184">
    <property type="entry name" value="RING"/>
    <property type="match status" value="1"/>
</dbReference>
<comment type="pathway">
    <text evidence="3">Protein modification; protein ubiquitination.</text>
</comment>
<evidence type="ECO:0000256" key="3">
    <source>
        <dbReference type="ARBA" id="ARBA00004906"/>
    </source>
</evidence>
<feature type="region of interest" description="Disordered" evidence="12">
    <location>
        <begin position="245"/>
        <end position="303"/>
    </location>
</feature>
<evidence type="ECO:0000256" key="12">
    <source>
        <dbReference type="SAM" id="MobiDB-lite"/>
    </source>
</evidence>
<evidence type="ECO:0000256" key="2">
    <source>
        <dbReference type="ARBA" id="ARBA00004308"/>
    </source>
</evidence>
<evidence type="ECO:0000256" key="9">
    <source>
        <dbReference type="ARBA" id="ARBA00022833"/>
    </source>
</evidence>
<feature type="transmembrane region" description="Helical" evidence="13">
    <location>
        <begin position="447"/>
        <end position="466"/>
    </location>
</feature>
<evidence type="ECO:0000259" key="14">
    <source>
        <dbReference type="PROSITE" id="PS50089"/>
    </source>
</evidence>
<dbReference type="Pfam" id="PF00097">
    <property type="entry name" value="zf-C3HC4"/>
    <property type="match status" value="1"/>
</dbReference>
<keyword evidence="10 13" id="KW-0472">Membrane</keyword>
<dbReference type="EC" id="2.3.2.27" evidence="4"/>
<feature type="compositionally biased region" description="Polar residues" evidence="12">
    <location>
        <begin position="41"/>
        <end position="51"/>
    </location>
</feature>
<keyword evidence="9" id="KW-0862">Zinc</keyword>
<keyword evidence="7 11" id="KW-0863">Zinc-finger</keyword>
<feature type="compositionally biased region" description="Polar residues" evidence="12">
    <location>
        <begin position="266"/>
        <end position="288"/>
    </location>
</feature>
<gene>
    <name evidence="15" type="ORF">YYC_01865</name>
</gene>
<evidence type="ECO:0000256" key="1">
    <source>
        <dbReference type="ARBA" id="ARBA00000900"/>
    </source>
</evidence>
<dbReference type="InterPro" id="IPR013083">
    <property type="entry name" value="Znf_RING/FYVE/PHD"/>
</dbReference>
<comment type="catalytic activity">
    <reaction evidence="1">
        <text>S-ubiquitinyl-[E2 ubiquitin-conjugating enzyme]-L-cysteine + [acceptor protein]-L-lysine = [E2 ubiquitin-conjugating enzyme]-L-cysteine + N(6)-ubiquitinyl-[acceptor protein]-L-lysine.</text>
        <dbReference type="EC" id="2.3.2.27"/>
    </reaction>
</comment>
<keyword evidence="8" id="KW-0833">Ubl conjugation pathway</keyword>
<keyword evidence="13" id="KW-1133">Transmembrane helix</keyword>
<dbReference type="InterPro" id="IPR018957">
    <property type="entry name" value="Znf_C3HC4_RING-type"/>
</dbReference>
<dbReference type="GO" id="GO:0061630">
    <property type="term" value="F:ubiquitin protein ligase activity"/>
    <property type="evidence" value="ECO:0007669"/>
    <property type="project" value="UniProtKB-EC"/>
</dbReference>
<dbReference type="GO" id="GO:0005783">
    <property type="term" value="C:endoplasmic reticulum"/>
    <property type="evidence" value="ECO:0007669"/>
    <property type="project" value="InterPro"/>
</dbReference>
<comment type="subcellular location">
    <subcellularLocation>
        <location evidence="2">Endomembrane system</location>
    </subcellularLocation>
</comment>